<dbReference type="Gene3D" id="1.10.10.10">
    <property type="entry name" value="Winged helix-like DNA-binding domain superfamily/Winged helix DNA-binding domain"/>
    <property type="match status" value="1"/>
</dbReference>
<dbReference type="Gene3D" id="3.40.190.290">
    <property type="match status" value="1"/>
</dbReference>
<evidence type="ECO:0000313" key="6">
    <source>
        <dbReference type="EMBL" id="AIF66140.1"/>
    </source>
</evidence>
<organism evidence="6 7">
    <name type="scientific">Terribacillus saccharophilus</name>
    <dbReference type="NCBI Taxonomy" id="361277"/>
    <lineage>
        <taxon>Bacteria</taxon>
        <taxon>Bacillati</taxon>
        <taxon>Bacillota</taxon>
        <taxon>Bacilli</taxon>
        <taxon>Bacillales</taxon>
        <taxon>Bacillaceae</taxon>
        <taxon>Terribacillus</taxon>
    </lineage>
</organism>
<dbReference type="Pfam" id="PF00126">
    <property type="entry name" value="HTH_1"/>
    <property type="match status" value="1"/>
</dbReference>
<keyword evidence="3" id="KW-0238">DNA-binding</keyword>
<dbReference type="SUPFAM" id="SSF46785">
    <property type="entry name" value="Winged helix' DNA-binding domain"/>
    <property type="match status" value="1"/>
</dbReference>
<keyword evidence="2" id="KW-0805">Transcription regulation</keyword>
<accession>A0A075LHK9</accession>
<evidence type="ECO:0000256" key="3">
    <source>
        <dbReference type="ARBA" id="ARBA00023125"/>
    </source>
</evidence>
<sequence length="289" mass="33400">MDEKDWILLKLLGEEKSVTKAAERLFTSQPSLTYRIQKIEDNFQVKLFTKRNRGITLTAEGEYLSEYAVEMLRKLKETKDALANLGEEVQGTLRLAVSSNFAQYKLPGLLAKFSSFYPNVQYNVQTGWSTRVMKLLDEGDVHLGILRGNHRWQGVKEILTREQLYVISKQQISIGQLPLLPFIKYNTDTSLKTIIDGWIHEHLQHAPLTAMEVDRQETCKEMVKHGLGYSIVPEICLRESDQLYRIGLTNEKKEPLLRETWLMYDPKSLDLQVVKAFIGFLKQEQHVTI</sequence>
<dbReference type="Proteomes" id="UP000027980">
    <property type="component" value="Chromosome"/>
</dbReference>
<protein>
    <submittedName>
        <fullName evidence="6">LysR family transcriptional regulator</fullName>
    </submittedName>
</protein>
<name>A0A075LHK9_9BACI</name>
<proteinExistence type="inferred from homology"/>
<dbReference type="AlphaFoldDB" id="A0A075LHK9"/>
<reference evidence="6 7" key="1">
    <citation type="submission" date="2014-07" db="EMBL/GenBank/DDBJ databases">
        <title>Complete genome sequence of a moderately halophilic bacterium Terribacillus aidingensis MP602, isolated from Cryptomeria fortunei in Tianmu mountain in China.</title>
        <authorList>
            <person name="Wang Y."/>
            <person name="Lu P."/>
            <person name="Zhang L."/>
        </authorList>
    </citation>
    <scope>NUCLEOTIDE SEQUENCE [LARGE SCALE GENOMIC DNA]</scope>
    <source>
        <strain evidence="6 7">MP602</strain>
    </source>
</reference>
<dbReference type="SUPFAM" id="SSF53850">
    <property type="entry name" value="Periplasmic binding protein-like II"/>
    <property type="match status" value="1"/>
</dbReference>
<gene>
    <name evidence="6" type="ORF">GZ22_05525</name>
</gene>
<dbReference type="RefSeq" id="WP_038559536.1">
    <property type="nucleotide sequence ID" value="NZ_CP008876.1"/>
</dbReference>
<keyword evidence="4" id="KW-0804">Transcription</keyword>
<dbReference type="InterPro" id="IPR000847">
    <property type="entry name" value="LysR_HTH_N"/>
</dbReference>
<dbReference type="OrthoDB" id="107670at2"/>
<dbReference type="EMBL" id="CP008876">
    <property type="protein sequence ID" value="AIF66140.1"/>
    <property type="molecule type" value="Genomic_DNA"/>
</dbReference>
<dbReference type="KEGG" id="tap:GZ22_05525"/>
<evidence type="ECO:0000256" key="1">
    <source>
        <dbReference type="ARBA" id="ARBA00009437"/>
    </source>
</evidence>
<dbReference type="Pfam" id="PF03466">
    <property type="entry name" value="LysR_substrate"/>
    <property type="match status" value="1"/>
</dbReference>
<dbReference type="PROSITE" id="PS50931">
    <property type="entry name" value="HTH_LYSR"/>
    <property type="match status" value="1"/>
</dbReference>
<dbReference type="GO" id="GO:0000976">
    <property type="term" value="F:transcription cis-regulatory region binding"/>
    <property type="evidence" value="ECO:0007669"/>
    <property type="project" value="TreeGrafter"/>
</dbReference>
<dbReference type="InterPro" id="IPR005119">
    <property type="entry name" value="LysR_subst-bd"/>
</dbReference>
<dbReference type="PANTHER" id="PTHR30126:SF78">
    <property type="entry name" value="HTH LYSR-TYPE DOMAIN-CONTAINING PROTEIN"/>
    <property type="match status" value="1"/>
</dbReference>
<dbReference type="GO" id="GO:0003700">
    <property type="term" value="F:DNA-binding transcription factor activity"/>
    <property type="evidence" value="ECO:0007669"/>
    <property type="project" value="InterPro"/>
</dbReference>
<comment type="similarity">
    <text evidence="1">Belongs to the LysR transcriptional regulatory family.</text>
</comment>
<dbReference type="GeneID" id="34221515"/>
<evidence type="ECO:0000313" key="7">
    <source>
        <dbReference type="Proteomes" id="UP000027980"/>
    </source>
</evidence>
<dbReference type="InterPro" id="IPR036388">
    <property type="entry name" value="WH-like_DNA-bd_sf"/>
</dbReference>
<evidence type="ECO:0000256" key="4">
    <source>
        <dbReference type="ARBA" id="ARBA00023163"/>
    </source>
</evidence>
<dbReference type="CDD" id="cd05466">
    <property type="entry name" value="PBP2_LTTR_substrate"/>
    <property type="match status" value="1"/>
</dbReference>
<feature type="domain" description="HTH lysR-type" evidence="5">
    <location>
        <begin position="1"/>
        <end position="58"/>
    </location>
</feature>
<dbReference type="PANTHER" id="PTHR30126">
    <property type="entry name" value="HTH-TYPE TRANSCRIPTIONAL REGULATOR"/>
    <property type="match status" value="1"/>
</dbReference>
<dbReference type="InterPro" id="IPR036390">
    <property type="entry name" value="WH_DNA-bd_sf"/>
</dbReference>
<dbReference type="HOGENOM" id="CLU_039613_6_2_9"/>
<evidence type="ECO:0000259" key="5">
    <source>
        <dbReference type="PROSITE" id="PS50931"/>
    </source>
</evidence>
<dbReference type="PRINTS" id="PR00039">
    <property type="entry name" value="HTHLYSR"/>
</dbReference>
<evidence type="ECO:0000256" key="2">
    <source>
        <dbReference type="ARBA" id="ARBA00023015"/>
    </source>
</evidence>